<name>A0A1R3S324_ASPC5</name>
<accession>A0A1R3S324</accession>
<dbReference type="Proteomes" id="UP000188318">
    <property type="component" value="Unassembled WGS sequence"/>
</dbReference>
<proteinExistence type="predicted"/>
<dbReference type="EMBL" id="KV907493">
    <property type="protein sequence ID" value="OOG01101.1"/>
    <property type="molecule type" value="Genomic_DNA"/>
</dbReference>
<dbReference type="Pfam" id="PF11720">
    <property type="entry name" value="Inhibitor_I78"/>
    <property type="match status" value="1"/>
</dbReference>
<dbReference type="Gene3D" id="3.30.10.10">
    <property type="entry name" value="Trypsin Inhibitor V, subunit A"/>
    <property type="match status" value="1"/>
</dbReference>
<organism evidence="1 2">
    <name type="scientific">Aspergillus carbonarius (strain ITEM 5010)</name>
    <dbReference type="NCBI Taxonomy" id="602072"/>
    <lineage>
        <taxon>Eukaryota</taxon>
        <taxon>Fungi</taxon>
        <taxon>Dikarya</taxon>
        <taxon>Ascomycota</taxon>
        <taxon>Pezizomycotina</taxon>
        <taxon>Eurotiomycetes</taxon>
        <taxon>Eurotiomycetidae</taxon>
        <taxon>Eurotiales</taxon>
        <taxon>Aspergillaceae</taxon>
        <taxon>Aspergillus</taxon>
        <taxon>Aspergillus subgen. Circumdati</taxon>
    </lineage>
</organism>
<dbReference type="OMA" id="AMTMDHR"/>
<dbReference type="STRING" id="602072.A0A1R3S324"/>
<keyword evidence="2" id="KW-1185">Reference proteome</keyword>
<dbReference type="AlphaFoldDB" id="A0A1R3S324"/>
<evidence type="ECO:0000313" key="2">
    <source>
        <dbReference type="Proteomes" id="UP000188318"/>
    </source>
</evidence>
<dbReference type="InterPro" id="IPR021719">
    <property type="entry name" value="Prot_inh_I78"/>
</dbReference>
<dbReference type="PANTHER" id="PTHR39600">
    <property type="entry name" value="PEPTIDASE INHIBITOR I78 FAMILY PROTEIN"/>
    <property type="match status" value="1"/>
</dbReference>
<dbReference type="PANTHER" id="PTHR39600:SF1">
    <property type="entry name" value="PEPTIDASE INHIBITOR I78 FAMILY PROTEIN"/>
    <property type="match status" value="1"/>
</dbReference>
<sequence length="82" mass="9025">MPLVVPGINSAPGPNQEEWLHKLAGKKITESSDSDVTSFAKKDLPESHRVIKPGDVVTMDYRADRLNIHVDDEGVVQNVNFA</sequence>
<gene>
    <name evidence="1" type="ORF">ASPCADRAFT_860</name>
</gene>
<evidence type="ECO:0008006" key="3">
    <source>
        <dbReference type="Google" id="ProtNLM"/>
    </source>
</evidence>
<dbReference type="VEuPathDB" id="FungiDB:ASPCADRAFT_860"/>
<reference evidence="2" key="1">
    <citation type="journal article" date="2017" name="Genome Biol.">
        <title>Comparative genomics reveals high biological diversity and specific adaptations in the industrially and medically important fungal genus Aspergillus.</title>
        <authorList>
            <person name="de Vries R.P."/>
            <person name="Riley R."/>
            <person name="Wiebenga A."/>
            <person name="Aguilar-Osorio G."/>
            <person name="Amillis S."/>
            <person name="Uchima C.A."/>
            <person name="Anderluh G."/>
            <person name="Asadollahi M."/>
            <person name="Askin M."/>
            <person name="Barry K."/>
            <person name="Battaglia E."/>
            <person name="Bayram O."/>
            <person name="Benocci T."/>
            <person name="Braus-Stromeyer S.A."/>
            <person name="Caldana C."/>
            <person name="Canovas D."/>
            <person name="Cerqueira G.C."/>
            <person name="Chen F."/>
            <person name="Chen W."/>
            <person name="Choi C."/>
            <person name="Clum A."/>
            <person name="Dos Santos R.A."/>
            <person name="Damasio A.R."/>
            <person name="Diallinas G."/>
            <person name="Emri T."/>
            <person name="Fekete E."/>
            <person name="Flipphi M."/>
            <person name="Freyberg S."/>
            <person name="Gallo A."/>
            <person name="Gournas C."/>
            <person name="Habgood R."/>
            <person name="Hainaut M."/>
            <person name="Harispe M.L."/>
            <person name="Henrissat B."/>
            <person name="Hilden K.S."/>
            <person name="Hope R."/>
            <person name="Hossain A."/>
            <person name="Karabika E."/>
            <person name="Karaffa L."/>
            <person name="Karanyi Z."/>
            <person name="Krasevec N."/>
            <person name="Kuo A."/>
            <person name="Kusch H."/>
            <person name="LaButti K."/>
            <person name="Lagendijk E.L."/>
            <person name="Lapidus A."/>
            <person name="Levasseur A."/>
            <person name="Lindquist E."/>
            <person name="Lipzen A."/>
            <person name="Logrieco A.F."/>
            <person name="MacCabe A."/>
            <person name="Maekelae M.R."/>
            <person name="Malavazi I."/>
            <person name="Melin P."/>
            <person name="Meyer V."/>
            <person name="Mielnichuk N."/>
            <person name="Miskei M."/>
            <person name="Molnar A.P."/>
            <person name="Mule G."/>
            <person name="Ngan C.Y."/>
            <person name="Orejas M."/>
            <person name="Orosz E."/>
            <person name="Ouedraogo J.P."/>
            <person name="Overkamp K.M."/>
            <person name="Park H.-S."/>
            <person name="Perrone G."/>
            <person name="Piumi F."/>
            <person name="Punt P.J."/>
            <person name="Ram A.F."/>
            <person name="Ramon A."/>
            <person name="Rauscher S."/>
            <person name="Record E."/>
            <person name="Riano-Pachon D.M."/>
            <person name="Robert V."/>
            <person name="Roehrig J."/>
            <person name="Ruller R."/>
            <person name="Salamov A."/>
            <person name="Salih N.S."/>
            <person name="Samson R.A."/>
            <person name="Sandor E."/>
            <person name="Sanguinetti M."/>
            <person name="Schuetze T."/>
            <person name="Sepcic K."/>
            <person name="Shelest E."/>
            <person name="Sherlock G."/>
            <person name="Sophianopoulou V."/>
            <person name="Squina F.M."/>
            <person name="Sun H."/>
            <person name="Susca A."/>
            <person name="Todd R.B."/>
            <person name="Tsang A."/>
            <person name="Unkles S.E."/>
            <person name="van de Wiele N."/>
            <person name="van Rossen-Uffink D."/>
            <person name="Oliveira J.V."/>
            <person name="Vesth T.C."/>
            <person name="Visser J."/>
            <person name="Yu J.-H."/>
            <person name="Zhou M."/>
            <person name="Andersen M.R."/>
            <person name="Archer D.B."/>
            <person name="Baker S.E."/>
            <person name="Benoit I."/>
            <person name="Brakhage A.A."/>
            <person name="Braus G.H."/>
            <person name="Fischer R."/>
            <person name="Frisvad J.C."/>
            <person name="Goldman G.H."/>
            <person name="Houbraken J."/>
            <person name="Oakley B."/>
            <person name="Pocsi I."/>
            <person name="Scazzocchio C."/>
            <person name="Seiboth B."/>
            <person name="vanKuyk P.A."/>
            <person name="Wortman J."/>
            <person name="Dyer P.S."/>
            <person name="Grigoriev I.V."/>
        </authorList>
    </citation>
    <scope>NUCLEOTIDE SEQUENCE [LARGE SCALE GENOMIC DNA]</scope>
    <source>
        <strain evidence="2">ITEM 5010</strain>
    </source>
</reference>
<dbReference type="OrthoDB" id="10013825at2759"/>
<evidence type="ECO:0000313" key="1">
    <source>
        <dbReference type="EMBL" id="OOG01101.1"/>
    </source>
</evidence>
<protein>
    <recommendedName>
        <fullName evidence="3">Peptidase inhibitor I78 family protein</fullName>
    </recommendedName>
</protein>